<evidence type="ECO:0000256" key="5">
    <source>
        <dbReference type="PROSITE-ProRule" id="PRU00042"/>
    </source>
</evidence>
<dbReference type="AlphaFoldDB" id="A0A921Z1G9"/>
<dbReference type="EMBL" id="JH668376">
    <property type="protein sequence ID" value="KAG6449624.1"/>
    <property type="molecule type" value="Genomic_DNA"/>
</dbReference>
<dbReference type="GO" id="GO:0008270">
    <property type="term" value="F:zinc ion binding"/>
    <property type="evidence" value="ECO:0007669"/>
    <property type="project" value="UniProtKB-KW"/>
</dbReference>
<sequence>MYRCNEFELKYCYEQILLAKITTQDRLPKYFCYECATMLYKFHKFKEKCLTGQKALRDIIKNKDLTYEDIKNIDKETQNLQSSLGIMVTNNRIKTCIIKDHYCILKHTKSILDIEMANKDLNSDTDSLKNDYFSYESDNDTAKKKDEQIDIVDQKINTEIKSNEQDIRNDIKIDEKIFAEPKELNKIDEENIPLIKLYDFKESKVSKKNTQKDKKRKNRKKRKSVKHLNEESNPNKFKIQNKREKFLDSNNWEKFTLTEEEAEKEFKARSEDPKYLKMAYKCVLCFKGFSKEEMLNRHIKLRHNESAGEISCRYCGMRFKWVCFLRRHMRQHYTKYKCLRCDLVCSREDLAGELPTPSNPKRRKKLFKRNYRKPTTCNKCGEHFPTQKDFIKHHLAAHPRVPIILPNERHICEICGISLAPVSVASHLNTHTRQKKFTCSVCGLQVYSKGSLTRHQLTHSDEKPYPCSLCEKRFKQKCSMQLHFRTFHLKEPYPKRNRRKKFHPEEIPLSEYRIGLESDDNITTDRWR</sequence>
<feature type="domain" description="C2H2-type" evidence="7">
    <location>
        <begin position="280"/>
        <end position="308"/>
    </location>
</feature>
<evidence type="ECO:0000313" key="8">
    <source>
        <dbReference type="EMBL" id="KAG6449624.1"/>
    </source>
</evidence>
<proteinExistence type="predicted"/>
<dbReference type="InterPro" id="IPR013087">
    <property type="entry name" value="Znf_C2H2_type"/>
</dbReference>
<comment type="caution">
    <text evidence="8">The sequence shown here is derived from an EMBL/GenBank/DDBJ whole genome shotgun (WGS) entry which is preliminary data.</text>
</comment>
<dbReference type="PROSITE" id="PS50157">
    <property type="entry name" value="ZINC_FINGER_C2H2_2"/>
    <property type="match status" value="4"/>
</dbReference>
<dbReference type="PROSITE" id="PS00028">
    <property type="entry name" value="ZINC_FINGER_C2H2_1"/>
    <property type="match status" value="5"/>
</dbReference>
<dbReference type="Pfam" id="PF00096">
    <property type="entry name" value="zf-C2H2"/>
    <property type="match status" value="2"/>
</dbReference>
<dbReference type="SMART" id="SM00355">
    <property type="entry name" value="ZnF_C2H2"/>
    <property type="match status" value="6"/>
</dbReference>
<evidence type="ECO:0000256" key="4">
    <source>
        <dbReference type="ARBA" id="ARBA00022833"/>
    </source>
</evidence>
<feature type="domain" description="C2H2-type" evidence="7">
    <location>
        <begin position="310"/>
        <end position="337"/>
    </location>
</feature>
<protein>
    <recommendedName>
        <fullName evidence="7">C2H2-type domain-containing protein</fullName>
    </recommendedName>
</protein>
<evidence type="ECO:0000256" key="3">
    <source>
        <dbReference type="ARBA" id="ARBA00022771"/>
    </source>
</evidence>
<reference evidence="8" key="1">
    <citation type="journal article" date="2016" name="Insect Biochem. Mol. Biol.">
        <title>Multifaceted biological insights from a draft genome sequence of the tobacco hornworm moth, Manduca sexta.</title>
        <authorList>
            <person name="Kanost M.R."/>
            <person name="Arrese E.L."/>
            <person name="Cao X."/>
            <person name="Chen Y.R."/>
            <person name="Chellapilla S."/>
            <person name="Goldsmith M.R."/>
            <person name="Grosse-Wilde E."/>
            <person name="Heckel D.G."/>
            <person name="Herndon N."/>
            <person name="Jiang H."/>
            <person name="Papanicolaou A."/>
            <person name="Qu J."/>
            <person name="Soulages J.L."/>
            <person name="Vogel H."/>
            <person name="Walters J."/>
            <person name="Waterhouse R.M."/>
            <person name="Ahn S.J."/>
            <person name="Almeida F.C."/>
            <person name="An C."/>
            <person name="Aqrawi P."/>
            <person name="Bretschneider A."/>
            <person name="Bryant W.B."/>
            <person name="Bucks S."/>
            <person name="Chao H."/>
            <person name="Chevignon G."/>
            <person name="Christen J.M."/>
            <person name="Clarke D.F."/>
            <person name="Dittmer N.T."/>
            <person name="Ferguson L.C.F."/>
            <person name="Garavelou S."/>
            <person name="Gordon K.H.J."/>
            <person name="Gunaratna R.T."/>
            <person name="Han Y."/>
            <person name="Hauser F."/>
            <person name="He Y."/>
            <person name="Heidel-Fischer H."/>
            <person name="Hirsh A."/>
            <person name="Hu Y."/>
            <person name="Jiang H."/>
            <person name="Kalra D."/>
            <person name="Klinner C."/>
            <person name="Konig C."/>
            <person name="Kovar C."/>
            <person name="Kroll A.R."/>
            <person name="Kuwar S.S."/>
            <person name="Lee S.L."/>
            <person name="Lehman R."/>
            <person name="Li K."/>
            <person name="Li Z."/>
            <person name="Liang H."/>
            <person name="Lovelace S."/>
            <person name="Lu Z."/>
            <person name="Mansfield J.H."/>
            <person name="McCulloch K.J."/>
            <person name="Mathew T."/>
            <person name="Morton B."/>
            <person name="Muzny D.M."/>
            <person name="Neunemann D."/>
            <person name="Ongeri F."/>
            <person name="Pauchet Y."/>
            <person name="Pu L.L."/>
            <person name="Pyrousis I."/>
            <person name="Rao X.J."/>
            <person name="Redding A."/>
            <person name="Roesel C."/>
            <person name="Sanchez-Gracia A."/>
            <person name="Schaack S."/>
            <person name="Shukla A."/>
            <person name="Tetreau G."/>
            <person name="Wang Y."/>
            <person name="Xiong G.H."/>
            <person name="Traut W."/>
            <person name="Walsh T.K."/>
            <person name="Worley K.C."/>
            <person name="Wu D."/>
            <person name="Wu W."/>
            <person name="Wu Y.Q."/>
            <person name="Zhang X."/>
            <person name="Zou Z."/>
            <person name="Zucker H."/>
            <person name="Briscoe A.D."/>
            <person name="Burmester T."/>
            <person name="Clem R.J."/>
            <person name="Feyereisen R."/>
            <person name="Grimmelikhuijzen C.J.P."/>
            <person name="Hamodrakas S.J."/>
            <person name="Hansson B.S."/>
            <person name="Huguet E."/>
            <person name="Jermiin L.S."/>
            <person name="Lan Q."/>
            <person name="Lehman H.K."/>
            <person name="Lorenzen M."/>
            <person name="Merzendorfer H."/>
            <person name="Michalopoulos I."/>
            <person name="Morton D.B."/>
            <person name="Muthukrishnan S."/>
            <person name="Oakeshott J.G."/>
            <person name="Palmer W."/>
            <person name="Park Y."/>
            <person name="Passarelli A.L."/>
            <person name="Rozas J."/>
            <person name="Schwartz L.M."/>
            <person name="Smith W."/>
            <person name="Southgate A."/>
            <person name="Vilcinskas A."/>
            <person name="Vogt R."/>
            <person name="Wang P."/>
            <person name="Werren J."/>
            <person name="Yu X.Q."/>
            <person name="Zhou J.J."/>
            <person name="Brown S.J."/>
            <person name="Scherer S.E."/>
            <person name="Richards S."/>
            <person name="Blissard G.W."/>
        </authorList>
    </citation>
    <scope>NUCLEOTIDE SEQUENCE</scope>
</reference>
<evidence type="ECO:0000313" key="9">
    <source>
        <dbReference type="Proteomes" id="UP000791440"/>
    </source>
</evidence>
<feature type="domain" description="C2H2-type" evidence="7">
    <location>
        <begin position="465"/>
        <end position="493"/>
    </location>
</feature>
<keyword evidence="3 5" id="KW-0863">Zinc-finger</keyword>
<evidence type="ECO:0000256" key="2">
    <source>
        <dbReference type="ARBA" id="ARBA00022737"/>
    </source>
</evidence>
<dbReference type="Proteomes" id="UP000791440">
    <property type="component" value="Unassembled WGS sequence"/>
</dbReference>
<feature type="region of interest" description="Disordered" evidence="6">
    <location>
        <begin position="206"/>
        <end position="234"/>
    </location>
</feature>
<feature type="compositionally biased region" description="Basic residues" evidence="6">
    <location>
        <begin position="206"/>
        <end position="226"/>
    </location>
</feature>
<name>A0A921Z1G9_MANSE</name>
<keyword evidence="1" id="KW-0479">Metal-binding</keyword>
<keyword evidence="4" id="KW-0862">Zinc</keyword>
<gene>
    <name evidence="8" type="ORF">O3G_MSEX006166</name>
</gene>
<evidence type="ECO:0000256" key="6">
    <source>
        <dbReference type="SAM" id="MobiDB-lite"/>
    </source>
</evidence>
<keyword evidence="9" id="KW-1185">Reference proteome</keyword>
<organism evidence="8 9">
    <name type="scientific">Manduca sexta</name>
    <name type="common">Tobacco hawkmoth</name>
    <name type="synonym">Tobacco hornworm</name>
    <dbReference type="NCBI Taxonomy" id="7130"/>
    <lineage>
        <taxon>Eukaryota</taxon>
        <taxon>Metazoa</taxon>
        <taxon>Ecdysozoa</taxon>
        <taxon>Arthropoda</taxon>
        <taxon>Hexapoda</taxon>
        <taxon>Insecta</taxon>
        <taxon>Pterygota</taxon>
        <taxon>Neoptera</taxon>
        <taxon>Endopterygota</taxon>
        <taxon>Lepidoptera</taxon>
        <taxon>Glossata</taxon>
        <taxon>Ditrysia</taxon>
        <taxon>Bombycoidea</taxon>
        <taxon>Sphingidae</taxon>
        <taxon>Sphinginae</taxon>
        <taxon>Sphingini</taxon>
        <taxon>Manduca</taxon>
    </lineage>
</organism>
<evidence type="ECO:0000256" key="1">
    <source>
        <dbReference type="ARBA" id="ARBA00022723"/>
    </source>
</evidence>
<dbReference type="FunFam" id="3.30.160.60:FF:000100">
    <property type="entry name" value="Zinc finger 45-like"/>
    <property type="match status" value="1"/>
</dbReference>
<evidence type="ECO:0000259" key="7">
    <source>
        <dbReference type="PROSITE" id="PS50157"/>
    </source>
</evidence>
<keyword evidence="2" id="KW-0677">Repeat</keyword>
<reference evidence="8" key="2">
    <citation type="submission" date="2020-12" db="EMBL/GenBank/DDBJ databases">
        <authorList>
            <person name="Kanost M."/>
        </authorList>
    </citation>
    <scope>NUCLEOTIDE SEQUENCE</scope>
</reference>
<dbReference type="PANTHER" id="PTHR24379">
    <property type="entry name" value="KRAB AND ZINC FINGER DOMAIN-CONTAINING"/>
    <property type="match status" value="1"/>
</dbReference>
<feature type="domain" description="C2H2-type" evidence="7">
    <location>
        <begin position="437"/>
        <end position="464"/>
    </location>
</feature>
<accession>A0A921Z1G9</accession>
<dbReference type="PANTHER" id="PTHR24379:SF121">
    <property type="entry name" value="C2H2-TYPE DOMAIN-CONTAINING PROTEIN"/>
    <property type="match status" value="1"/>
</dbReference>